<evidence type="ECO:0000313" key="1">
    <source>
        <dbReference type="EMBL" id="PYH30245.1"/>
    </source>
</evidence>
<evidence type="ECO:0000313" key="2">
    <source>
        <dbReference type="Proteomes" id="UP000247647"/>
    </source>
</evidence>
<keyword evidence="2" id="KW-1185">Reference proteome</keyword>
<gene>
    <name evidence="1" type="ORF">BO87DRAFT_155998</name>
</gene>
<dbReference type="Proteomes" id="UP000247647">
    <property type="component" value="Unassembled WGS sequence"/>
</dbReference>
<organism evidence="1 2">
    <name type="scientific">Aspergillus neoniger (strain CBS 115656)</name>
    <dbReference type="NCBI Taxonomy" id="1448310"/>
    <lineage>
        <taxon>Eukaryota</taxon>
        <taxon>Fungi</taxon>
        <taxon>Dikarya</taxon>
        <taxon>Ascomycota</taxon>
        <taxon>Pezizomycotina</taxon>
        <taxon>Eurotiomycetes</taxon>
        <taxon>Eurotiomycetidae</taxon>
        <taxon>Eurotiales</taxon>
        <taxon>Aspergillaceae</taxon>
        <taxon>Aspergillus</taxon>
        <taxon>Aspergillus subgen. Circumdati</taxon>
    </lineage>
</organism>
<dbReference type="RefSeq" id="XP_025475723.1">
    <property type="nucleotide sequence ID" value="XM_025618208.1"/>
</dbReference>
<protein>
    <submittedName>
        <fullName evidence="1">Uncharacterized protein</fullName>
    </submittedName>
</protein>
<dbReference type="AlphaFoldDB" id="A0A318Y7H3"/>
<proteinExistence type="predicted"/>
<dbReference type="GeneID" id="37120664"/>
<sequence length="156" mass="17384">MWESGWGPDGDHFQSFANCPDHQTLILPLLSTVVGQQPTTSSPRFGTQLAPGRLIYQMTLNGGLFRQVTYSSTSDLQLSLSFDLLREKKNKVDYNIDDDEIVSCNCKADLLLSPLLLTPIPAQPGWGIRAFAEPFPFESGPRPLGLDMNCLMRCRH</sequence>
<reference evidence="1" key="1">
    <citation type="submission" date="2016-12" db="EMBL/GenBank/DDBJ databases">
        <title>The genomes of Aspergillus section Nigri reveals drivers in fungal speciation.</title>
        <authorList>
            <consortium name="DOE Joint Genome Institute"/>
            <person name="Vesth T.C."/>
            <person name="Nybo J."/>
            <person name="Theobald S."/>
            <person name="Brandl J."/>
            <person name="Frisvad J.C."/>
            <person name="Nielsen K.F."/>
            <person name="Lyhne E.K."/>
            <person name="Kogle M.E."/>
            <person name="Kuo A."/>
            <person name="Riley R."/>
            <person name="Clum A."/>
            <person name="Nolan M."/>
            <person name="Lipzen A."/>
            <person name="Salamov A."/>
            <person name="Henrissat B."/>
            <person name="Wiebenga A."/>
            <person name="De Vries R.P."/>
            <person name="Grigoriev I.V."/>
            <person name="Mortensen U.H."/>
            <person name="Andersen M.R."/>
            <person name="Baker S.E."/>
        </authorList>
    </citation>
    <scope>NUCLEOTIDE SEQUENCE [LARGE SCALE GENOMIC DNA]</scope>
    <source>
        <strain evidence="1">CBS 115656</strain>
    </source>
</reference>
<name>A0A318Y7H3_ASPNB</name>
<dbReference type="EMBL" id="KZ821482">
    <property type="protein sequence ID" value="PYH30245.1"/>
    <property type="molecule type" value="Genomic_DNA"/>
</dbReference>
<accession>A0A318Y7H3</accession>